<dbReference type="AlphaFoldDB" id="A0A6M1RJ74"/>
<dbReference type="EMBL" id="JAAKYA010000081">
    <property type="protein sequence ID" value="NGO40118.1"/>
    <property type="molecule type" value="Genomic_DNA"/>
</dbReference>
<evidence type="ECO:0000313" key="1">
    <source>
        <dbReference type="EMBL" id="NGO40118.1"/>
    </source>
</evidence>
<dbReference type="RefSeq" id="WP_165108436.1">
    <property type="nucleotide sequence ID" value="NZ_JAAKYA010000081.1"/>
</dbReference>
<dbReference type="Proteomes" id="UP000477311">
    <property type="component" value="Unassembled WGS sequence"/>
</dbReference>
<proteinExistence type="predicted"/>
<evidence type="ECO:0000313" key="2">
    <source>
        <dbReference type="Proteomes" id="UP000477311"/>
    </source>
</evidence>
<protein>
    <submittedName>
        <fullName evidence="1">Uncharacterized protein</fullName>
    </submittedName>
</protein>
<keyword evidence="2" id="KW-1185">Reference proteome</keyword>
<reference evidence="1 2" key="1">
    <citation type="submission" date="2020-02" db="EMBL/GenBank/DDBJ databases">
        <title>Draft genome sequence of Limisphaera ngatamarikiensis NGM72.4T, a thermophilic Verrucomicrobia grouped in subdivision 3.</title>
        <authorList>
            <person name="Carere C.R."/>
            <person name="Steen J."/>
            <person name="Hugenholtz P."/>
            <person name="Stott M.B."/>
        </authorList>
    </citation>
    <scope>NUCLEOTIDE SEQUENCE [LARGE SCALE GENOMIC DNA]</scope>
    <source>
        <strain evidence="1 2">NGM72.4</strain>
    </source>
</reference>
<gene>
    <name evidence="1" type="ORF">G4L39_12045</name>
</gene>
<sequence length="129" mass="14340">MPPTLSLLDLASCALALRTIRLSAGWLNWWGHCIVAVESFADHQQFRSTAERAGDWQGLMVGLHEHHSRVGLGSGVAVRGVLCRISPALLPADCQRLQPVWKTCPFGSGRLQRQPRPGLDRLRGRRLLR</sequence>
<comment type="caution">
    <text evidence="1">The sequence shown here is derived from an EMBL/GenBank/DDBJ whole genome shotgun (WGS) entry which is preliminary data.</text>
</comment>
<accession>A0A6M1RJ74</accession>
<organism evidence="1 2">
    <name type="scientific">Limisphaera ngatamarikiensis</name>
    <dbReference type="NCBI Taxonomy" id="1324935"/>
    <lineage>
        <taxon>Bacteria</taxon>
        <taxon>Pseudomonadati</taxon>
        <taxon>Verrucomicrobiota</taxon>
        <taxon>Verrucomicrobiia</taxon>
        <taxon>Limisphaerales</taxon>
        <taxon>Limisphaeraceae</taxon>
        <taxon>Limisphaera</taxon>
    </lineage>
</organism>
<name>A0A6M1RJ74_9BACT</name>